<evidence type="ECO:0000259" key="1">
    <source>
        <dbReference type="Pfam" id="PF03372"/>
    </source>
</evidence>
<dbReference type="Gene3D" id="3.60.10.10">
    <property type="entry name" value="Endonuclease/exonuclease/phosphatase"/>
    <property type="match status" value="1"/>
</dbReference>
<dbReference type="EMBL" id="CAMAPF010000165">
    <property type="protein sequence ID" value="CAH9110067.1"/>
    <property type="molecule type" value="Genomic_DNA"/>
</dbReference>
<gene>
    <name evidence="2" type="ORF">CEPIT_LOCUS19010</name>
    <name evidence="3" type="ORF">CEPIT_LOCUS36800</name>
</gene>
<dbReference type="SUPFAM" id="SSF56219">
    <property type="entry name" value="DNase I-like"/>
    <property type="match status" value="1"/>
</dbReference>
<dbReference type="GO" id="GO:0003824">
    <property type="term" value="F:catalytic activity"/>
    <property type="evidence" value="ECO:0007669"/>
    <property type="project" value="InterPro"/>
</dbReference>
<sequence>MHDPWLIGGDFNAIAAHNEHQGRSMPHLNSMMEFSNCVAACDLIEPNYSGPTFTWAGVRSNGWVWRRLDRYLINSRWNDLFKRIQIDILDKTPSDHTPILIRCSTEETKGPRSFKFHNMWLKHLSFLDTVQKSWSKSPSGGGMRGSVYKLQCLQNDLRLWNKETFGNIFEEIRKCEDQVMQVEKSFMECQ</sequence>
<dbReference type="Pfam" id="PF03372">
    <property type="entry name" value="Exo_endo_phos"/>
    <property type="match status" value="1"/>
</dbReference>
<organism evidence="3 4">
    <name type="scientific">Cuscuta epithymum</name>
    <dbReference type="NCBI Taxonomy" id="186058"/>
    <lineage>
        <taxon>Eukaryota</taxon>
        <taxon>Viridiplantae</taxon>
        <taxon>Streptophyta</taxon>
        <taxon>Embryophyta</taxon>
        <taxon>Tracheophyta</taxon>
        <taxon>Spermatophyta</taxon>
        <taxon>Magnoliopsida</taxon>
        <taxon>eudicotyledons</taxon>
        <taxon>Gunneridae</taxon>
        <taxon>Pentapetalae</taxon>
        <taxon>asterids</taxon>
        <taxon>lamiids</taxon>
        <taxon>Solanales</taxon>
        <taxon>Convolvulaceae</taxon>
        <taxon>Cuscuteae</taxon>
        <taxon>Cuscuta</taxon>
        <taxon>Cuscuta subgen. Cuscuta</taxon>
    </lineage>
</organism>
<dbReference type="PANTHER" id="PTHR33710:SF13">
    <property type="entry name" value="ENDONUCLEASE_EXONUCLEASE_PHOSPHATASE FAMILY PROTEIN"/>
    <property type="match status" value="1"/>
</dbReference>
<protein>
    <recommendedName>
        <fullName evidence="1">Endonuclease/exonuclease/phosphatase domain-containing protein</fullName>
    </recommendedName>
</protein>
<feature type="domain" description="Endonuclease/exonuclease/phosphatase" evidence="1">
    <location>
        <begin position="3"/>
        <end position="96"/>
    </location>
</feature>
<dbReference type="PANTHER" id="PTHR33710">
    <property type="entry name" value="BNAC02G09200D PROTEIN"/>
    <property type="match status" value="1"/>
</dbReference>
<comment type="caution">
    <text evidence="3">The sequence shown here is derived from an EMBL/GenBank/DDBJ whole genome shotgun (WGS) entry which is preliminary data.</text>
</comment>
<keyword evidence="4" id="KW-1185">Reference proteome</keyword>
<dbReference type="Proteomes" id="UP001152523">
    <property type="component" value="Unassembled WGS sequence"/>
</dbReference>
<evidence type="ECO:0000313" key="2">
    <source>
        <dbReference type="EMBL" id="CAH9110067.1"/>
    </source>
</evidence>
<dbReference type="InterPro" id="IPR036691">
    <property type="entry name" value="Endo/exonu/phosph_ase_sf"/>
</dbReference>
<reference evidence="3" key="1">
    <citation type="submission" date="2022-07" db="EMBL/GenBank/DDBJ databases">
        <authorList>
            <person name="Macas J."/>
            <person name="Novak P."/>
            <person name="Neumann P."/>
        </authorList>
    </citation>
    <scope>NUCLEOTIDE SEQUENCE</scope>
</reference>
<dbReference type="EMBL" id="CAMAPF010001009">
    <property type="protein sequence ID" value="CAH9138437.1"/>
    <property type="molecule type" value="Genomic_DNA"/>
</dbReference>
<dbReference type="AlphaFoldDB" id="A0AAV0FSL6"/>
<accession>A0AAV0FSL6</accession>
<evidence type="ECO:0000313" key="3">
    <source>
        <dbReference type="EMBL" id="CAH9138437.1"/>
    </source>
</evidence>
<name>A0AAV0FSL6_9ASTE</name>
<proteinExistence type="predicted"/>
<evidence type="ECO:0000313" key="4">
    <source>
        <dbReference type="Proteomes" id="UP001152523"/>
    </source>
</evidence>
<dbReference type="InterPro" id="IPR005135">
    <property type="entry name" value="Endo/exonuclease/phosphatase"/>
</dbReference>